<accession>T1GNC6</accession>
<organism evidence="1 2">
    <name type="scientific">Megaselia scalaris</name>
    <name type="common">Humpbacked fly</name>
    <name type="synonym">Phora scalaris</name>
    <dbReference type="NCBI Taxonomy" id="36166"/>
    <lineage>
        <taxon>Eukaryota</taxon>
        <taxon>Metazoa</taxon>
        <taxon>Ecdysozoa</taxon>
        <taxon>Arthropoda</taxon>
        <taxon>Hexapoda</taxon>
        <taxon>Insecta</taxon>
        <taxon>Pterygota</taxon>
        <taxon>Neoptera</taxon>
        <taxon>Endopterygota</taxon>
        <taxon>Diptera</taxon>
        <taxon>Brachycera</taxon>
        <taxon>Muscomorpha</taxon>
        <taxon>Platypezoidea</taxon>
        <taxon>Phoridae</taxon>
        <taxon>Megaseliini</taxon>
        <taxon>Megaselia</taxon>
    </lineage>
</organism>
<proteinExistence type="predicted"/>
<dbReference type="HOGENOM" id="CLU_2457342_0_0_1"/>
<protein>
    <submittedName>
        <fullName evidence="1">Uncharacterized protein</fullName>
    </submittedName>
</protein>
<dbReference type="EMBL" id="CAQQ02390226">
    <property type="status" value="NOT_ANNOTATED_CDS"/>
    <property type="molecule type" value="Genomic_DNA"/>
</dbReference>
<dbReference type="EMBL" id="CAQQ02390227">
    <property type="status" value="NOT_ANNOTATED_CDS"/>
    <property type="molecule type" value="Genomic_DNA"/>
</dbReference>
<keyword evidence="2" id="KW-1185">Reference proteome</keyword>
<name>T1GNC6_MEGSC</name>
<reference evidence="1" key="2">
    <citation type="submission" date="2015-06" db="UniProtKB">
        <authorList>
            <consortium name="EnsemblMetazoa"/>
        </authorList>
    </citation>
    <scope>IDENTIFICATION</scope>
</reference>
<evidence type="ECO:0000313" key="2">
    <source>
        <dbReference type="Proteomes" id="UP000015102"/>
    </source>
</evidence>
<dbReference type="AlphaFoldDB" id="T1GNC6"/>
<evidence type="ECO:0000313" key="1">
    <source>
        <dbReference type="EnsemblMetazoa" id="MESCA005073-PA"/>
    </source>
</evidence>
<reference evidence="2" key="1">
    <citation type="submission" date="2013-02" db="EMBL/GenBank/DDBJ databases">
        <authorList>
            <person name="Hughes D."/>
        </authorList>
    </citation>
    <scope>NUCLEOTIDE SEQUENCE</scope>
    <source>
        <strain>Durham</strain>
        <strain evidence="2">NC isolate 2 -- Noor lab</strain>
    </source>
</reference>
<dbReference type="EnsemblMetazoa" id="MESCA005073-RA">
    <property type="protein sequence ID" value="MESCA005073-PA"/>
    <property type="gene ID" value="MESCA005073"/>
</dbReference>
<dbReference type="Proteomes" id="UP000015102">
    <property type="component" value="Unassembled WGS sequence"/>
</dbReference>
<sequence>MMRNIFLSKVANNEVCTLQYVNLWSEKDPSSNALHAEALLVNSLSEVGPPEPTSSWSIEKYPDNNLKSCRQFYCLERNSLSQHLLEYKT</sequence>